<evidence type="ECO:0000256" key="4">
    <source>
        <dbReference type="ARBA" id="ARBA00012155"/>
    </source>
</evidence>
<dbReference type="EC" id="2.1.1.290" evidence="5"/>
<dbReference type="SUPFAM" id="SSF53335">
    <property type="entry name" value="S-adenosyl-L-methionine-dependent methyltransferases"/>
    <property type="match status" value="1"/>
</dbReference>
<evidence type="ECO:0000256" key="10">
    <source>
        <dbReference type="ARBA" id="ARBA00022691"/>
    </source>
</evidence>
<evidence type="ECO:0000256" key="8">
    <source>
        <dbReference type="ARBA" id="ARBA00022603"/>
    </source>
</evidence>
<evidence type="ECO:0000256" key="14">
    <source>
        <dbReference type="ARBA" id="ARBA00049250"/>
    </source>
</evidence>
<dbReference type="SMART" id="SM00612">
    <property type="entry name" value="Kelch"/>
    <property type="match status" value="2"/>
</dbReference>
<evidence type="ECO:0000256" key="11">
    <source>
        <dbReference type="ARBA" id="ARBA00022694"/>
    </source>
</evidence>
<dbReference type="SUPFAM" id="SSF50965">
    <property type="entry name" value="Galactose oxidase, central domain"/>
    <property type="match status" value="1"/>
</dbReference>
<dbReference type="InterPro" id="IPR011043">
    <property type="entry name" value="Gal_Oxase/kelch_b-propeller"/>
</dbReference>
<sequence length="663" mass="74980">MQVQNTNDSSIVSKLSAANKGYFQDKWLKMFVDKEQKRSPIINRGYYIRFKAIETAFNSWFATVSSLSCGKSQIVSLGAGFDSSYFRLKKLKQFPANSKYIEIDYPAVMRRKLEYIQNSEFSKSLDIQSNEVFKNKNIVAKSEDYIMLGVDLQDCKELKLCFQDLEINFNVPTLFLSECAVTYMEPKSSNALIEWVQVNFPNSVFVVYEQVDEDLGFSIVMKNHFKSLGCPLKSINPKMDASVICSRFKDQGWPLCSTVSMFDFYMNFSEEEKLRIQSLDLFDEFEMWHEKCRHYVLTWACQGIISIPEVLSNTSPSFIFDDMNCGTINCKYELSPHLLHRFGHQVALLSSRYLIVSGGFGQLKKRHERLEGLTCYDTVSKRSYPAQSSSSQDTLGKRMFHSMTKLSNGTLVVIGGRSSPASIFNSIVSIHCDNLEPESASYSAETVALMPLPTWRHSESVIDIDGVEHIFVFGGRTSSNAVTNESFILNTKTWTFSESPHLGIIPSPRHSHSAVCLDKRKVFVTGGLSKDERILNSVHVFDVATYSWSQLNMPGLLPRYSHSSVYHNNAIFLVGGISGFSYGPHSVGMIDLCTNTAYEFQLKIDSPEYPLILSNHCCYVYENRLIVTGGGGNCFSFGTHFNEVDIFIEFPLLACNGTDLRDQ</sequence>
<comment type="caution">
    <text evidence="15">The sequence shown here is derived from an EMBL/GenBank/DDBJ whole genome shotgun (WGS) entry which is preliminary data.</text>
</comment>
<dbReference type="PANTHER" id="PTHR46529">
    <property type="entry name" value="TRNA WYBUTOSINE-SYNTHESIZING PROTEIN 4"/>
    <property type="match status" value="1"/>
</dbReference>
<keyword evidence="11" id="KW-0819">tRNA processing</keyword>
<comment type="pathway">
    <text evidence="2">tRNA modification; wybutosine-tRNA(Phe) biosynthesis.</text>
</comment>
<dbReference type="Pfam" id="PF24681">
    <property type="entry name" value="Kelch_KLHDC2_KLHL20_DRC7"/>
    <property type="match status" value="1"/>
</dbReference>
<evidence type="ECO:0000256" key="2">
    <source>
        <dbReference type="ARBA" id="ARBA00004797"/>
    </source>
</evidence>
<evidence type="ECO:0000313" key="15">
    <source>
        <dbReference type="EMBL" id="KAF8796670.1"/>
    </source>
</evidence>
<dbReference type="Gene3D" id="3.40.50.150">
    <property type="entry name" value="Vaccinia Virus protein VP39"/>
    <property type="match status" value="1"/>
</dbReference>
<evidence type="ECO:0000256" key="7">
    <source>
        <dbReference type="ARBA" id="ARBA00022441"/>
    </source>
</evidence>
<keyword evidence="16" id="KW-1185">Reference proteome</keyword>
<evidence type="ECO:0000256" key="9">
    <source>
        <dbReference type="ARBA" id="ARBA00022679"/>
    </source>
</evidence>
<keyword evidence="9" id="KW-0808">Transferase</keyword>
<reference evidence="15" key="2">
    <citation type="submission" date="2020-06" db="EMBL/GenBank/DDBJ databases">
        <authorList>
            <person name="Sheffer M."/>
        </authorList>
    </citation>
    <scope>NUCLEOTIDE SEQUENCE</scope>
</reference>
<dbReference type="EMBL" id="JABXBU010000001">
    <property type="protein sequence ID" value="KAF8796670.1"/>
    <property type="molecule type" value="Genomic_DNA"/>
</dbReference>
<name>A0A8T0G3N5_ARGBR</name>
<comment type="similarity">
    <text evidence="3">Belongs to the methyltransferase superfamily. LCMT family.</text>
</comment>
<comment type="catalytic activity">
    <reaction evidence="14">
        <text>7-[(3S)-(3-amino-3-methoxycarbonyl)propyl]wyosine(37) in tRNA(Phe) + S-adenosyl-L-methionine + CO2 = wybutosine(37) in tRNA(Phe) + S-adenosyl-L-homocysteine + 2 H(+)</text>
        <dbReference type="Rhea" id="RHEA:37119"/>
        <dbReference type="Rhea" id="RHEA-COMP:11844"/>
        <dbReference type="Rhea" id="RHEA-COMP:11847"/>
        <dbReference type="ChEBI" id="CHEBI:15378"/>
        <dbReference type="ChEBI" id="CHEBI:16526"/>
        <dbReference type="ChEBI" id="CHEBI:57856"/>
        <dbReference type="ChEBI" id="CHEBI:59789"/>
        <dbReference type="ChEBI" id="CHEBI:73544"/>
        <dbReference type="ChEBI" id="CHEBI:74275"/>
        <dbReference type="EC" id="2.3.1.231"/>
    </reaction>
</comment>
<evidence type="ECO:0000256" key="1">
    <source>
        <dbReference type="ARBA" id="ARBA00001806"/>
    </source>
</evidence>
<dbReference type="InterPro" id="IPR007213">
    <property type="entry name" value="Ppm1/Ppm2/Tcmp"/>
</dbReference>
<gene>
    <name evidence="15" type="ORF">HNY73_001018</name>
</gene>
<dbReference type="Gene3D" id="2.120.10.80">
    <property type="entry name" value="Kelch-type beta propeller"/>
    <property type="match status" value="2"/>
</dbReference>
<dbReference type="PANTHER" id="PTHR46529:SF1">
    <property type="entry name" value="TRNA WYBUTOSINE-SYNTHESIZING PROTEIN 4"/>
    <property type="match status" value="1"/>
</dbReference>
<dbReference type="GO" id="GO:0008175">
    <property type="term" value="F:tRNA methyltransferase activity"/>
    <property type="evidence" value="ECO:0007669"/>
    <property type="project" value="TreeGrafter"/>
</dbReference>
<dbReference type="OrthoDB" id="203237at2759"/>
<dbReference type="Pfam" id="PF04072">
    <property type="entry name" value="LCM"/>
    <property type="match status" value="1"/>
</dbReference>
<dbReference type="EC" id="2.3.1.231" evidence="4"/>
<evidence type="ECO:0000256" key="12">
    <source>
        <dbReference type="ARBA" id="ARBA00029750"/>
    </source>
</evidence>
<reference evidence="15" key="1">
    <citation type="journal article" date="2020" name="bioRxiv">
        <title>Chromosome-level reference genome of the European wasp spider Argiope bruennichi: a resource for studies on range expansion and evolutionary adaptation.</title>
        <authorList>
            <person name="Sheffer M.M."/>
            <person name="Hoppe A."/>
            <person name="Krehenwinkel H."/>
            <person name="Uhl G."/>
            <person name="Kuss A.W."/>
            <person name="Jensen L."/>
            <person name="Jensen C."/>
            <person name="Gillespie R.G."/>
            <person name="Hoff K.J."/>
            <person name="Prost S."/>
        </authorList>
    </citation>
    <scope>NUCLEOTIDE SEQUENCE</scope>
</reference>
<dbReference type="AlphaFoldDB" id="A0A8T0G3N5"/>
<dbReference type="InterPro" id="IPR006652">
    <property type="entry name" value="Kelch_1"/>
</dbReference>
<accession>A0A8T0G3N5</accession>
<evidence type="ECO:0000256" key="5">
    <source>
        <dbReference type="ARBA" id="ARBA00012779"/>
    </source>
</evidence>
<dbReference type="Proteomes" id="UP000807504">
    <property type="component" value="Unassembled WGS sequence"/>
</dbReference>
<proteinExistence type="inferred from homology"/>
<evidence type="ECO:0000256" key="6">
    <source>
        <dbReference type="ARBA" id="ARBA00018045"/>
    </source>
</evidence>
<organism evidence="15 16">
    <name type="scientific">Argiope bruennichi</name>
    <name type="common">Wasp spider</name>
    <name type="synonym">Aranea bruennichi</name>
    <dbReference type="NCBI Taxonomy" id="94029"/>
    <lineage>
        <taxon>Eukaryota</taxon>
        <taxon>Metazoa</taxon>
        <taxon>Ecdysozoa</taxon>
        <taxon>Arthropoda</taxon>
        <taxon>Chelicerata</taxon>
        <taxon>Arachnida</taxon>
        <taxon>Araneae</taxon>
        <taxon>Araneomorphae</taxon>
        <taxon>Entelegynae</taxon>
        <taxon>Araneoidea</taxon>
        <taxon>Araneidae</taxon>
        <taxon>Argiope</taxon>
    </lineage>
</organism>
<protein>
    <recommendedName>
        <fullName evidence="6">tRNA wybutosine-synthesizing protein 4</fullName>
        <ecNumber evidence="5">2.1.1.290</ecNumber>
        <ecNumber evidence="4">2.3.1.231</ecNumber>
    </recommendedName>
    <alternativeName>
        <fullName evidence="13">tRNA(Phe) (7-(3-amino-3-(methoxycarbonyl)propyl)wyosine(37)-N)-methoxycarbonyltransferase</fullName>
    </alternativeName>
    <alternativeName>
        <fullName evidence="12">tRNA(Phe) (7-(3-amino-3-carboxypropyl)wyosine(37)-O)-methyltransferase</fullName>
    </alternativeName>
</protein>
<keyword evidence="8" id="KW-0489">Methyltransferase</keyword>
<dbReference type="InterPro" id="IPR015915">
    <property type="entry name" value="Kelch-typ_b-propeller"/>
</dbReference>
<keyword evidence="7" id="KW-0880">Kelch repeat</keyword>
<dbReference type="GO" id="GO:0031591">
    <property type="term" value="P:wybutosine biosynthetic process"/>
    <property type="evidence" value="ECO:0007669"/>
    <property type="project" value="TreeGrafter"/>
</dbReference>
<dbReference type="InterPro" id="IPR029063">
    <property type="entry name" value="SAM-dependent_MTases_sf"/>
</dbReference>
<evidence type="ECO:0000313" key="16">
    <source>
        <dbReference type="Proteomes" id="UP000807504"/>
    </source>
</evidence>
<comment type="catalytic activity">
    <reaction evidence="1">
        <text>7-[(3S)-3-amino-3-carboxypropyl]wyosine(37) in tRNA(Phe) + S-adenosyl-L-methionine = 7-[(3S)-(3-amino-3-methoxycarbonyl)propyl]wyosine(37) in tRNA(Phe) + S-adenosyl-L-homocysteine</text>
        <dbReference type="Rhea" id="RHEA:36903"/>
        <dbReference type="Rhea" id="RHEA-COMP:10379"/>
        <dbReference type="Rhea" id="RHEA-COMP:11844"/>
        <dbReference type="ChEBI" id="CHEBI:57856"/>
        <dbReference type="ChEBI" id="CHEBI:59789"/>
        <dbReference type="ChEBI" id="CHEBI:73543"/>
        <dbReference type="ChEBI" id="CHEBI:74275"/>
        <dbReference type="EC" id="2.1.1.290"/>
    </reaction>
</comment>
<evidence type="ECO:0000256" key="13">
    <source>
        <dbReference type="ARBA" id="ARBA00030847"/>
    </source>
</evidence>
<evidence type="ECO:0000256" key="3">
    <source>
        <dbReference type="ARBA" id="ARBA00010703"/>
    </source>
</evidence>
<keyword evidence="10" id="KW-0949">S-adenosyl-L-methionine</keyword>
<dbReference type="GO" id="GO:0030488">
    <property type="term" value="P:tRNA methylation"/>
    <property type="evidence" value="ECO:0007669"/>
    <property type="project" value="TreeGrafter"/>
</dbReference>
<dbReference type="OMA" id="FCILEQF"/>